<name>A0A8C9S348_SCLFO</name>
<evidence type="ECO:0000313" key="3">
    <source>
        <dbReference type="Proteomes" id="UP000694397"/>
    </source>
</evidence>
<dbReference type="Ensembl" id="ENSSFOT00015031852.2">
    <property type="protein sequence ID" value="ENSSFOP00015031500.1"/>
    <property type="gene ID" value="ENSSFOG00015020188.2"/>
</dbReference>
<organism evidence="2 3">
    <name type="scientific">Scleropages formosus</name>
    <name type="common">Asian bonytongue</name>
    <name type="synonym">Osteoglossum formosum</name>
    <dbReference type="NCBI Taxonomy" id="113540"/>
    <lineage>
        <taxon>Eukaryota</taxon>
        <taxon>Metazoa</taxon>
        <taxon>Chordata</taxon>
        <taxon>Craniata</taxon>
        <taxon>Vertebrata</taxon>
        <taxon>Euteleostomi</taxon>
        <taxon>Actinopterygii</taxon>
        <taxon>Neopterygii</taxon>
        <taxon>Teleostei</taxon>
        <taxon>Osteoglossocephala</taxon>
        <taxon>Osteoglossomorpha</taxon>
        <taxon>Osteoglossiformes</taxon>
        <taxon>Osteoglossidae</taxon>
        <taxon>Scleropages</taxon>
    </lineage>
</organism>
<reference evidence="2 3" key="1">
    <citation type="submission" date="2019-04" db="EMBL/GenBank/DDBJ databases">
        <authorList>
            <consortium name="Wellcome Sanger Institute Data Sharing"/>
        </authorList>
    </citation>
    <scope>NUCLEOTIDE SEQUENCE [LARGE SCALE GENOMIC DNA]</scope>
</reference>
<accession>A0A8C9S348</accession>
<keyword evidence="3" id="KW-1185">Reference proteome</keyword>
<dbReference type="AlphaFoldDB" id="A0A8C9S348"/>
<dbReference type="Proteomes" id="UP000694397">
    <property type="component" value="Chromosome 5"/>
</dbReference>
<feature type="region of interest" description="Disordered" evidence="1">
    <location>
        <begin position="124"/>
        <end position="144"/>
    </location>
</feature>
<sequence>QGQDQDLGDIVLVVPVHHGTEEPVFIRLHLGKEELGDGKQARQHPDTHADQLAVEEPLLLQVLGLGGLHNSYVTVHADAGQQHHAAEEIDLEKEVSNGQVKQVNICHGLQAVTNVYVDPCNHQISHSSQDKNDPVEWGLIVSPE</sequence>
<reference evidence="2" key="2">
    <citation type="submission" date="2025-08" db="UniProtKB">
        <authorList>
            <consortium name="Ensembl"/>
        </authorList>
    </citation>
    <scope>IDENTIFICATION</scope>
</reference>
<reference evidence="2" key="3">
    <citation type="submission" date="2025-09" db="UniProtKB">
        <authorList>
            <consortium name="Ensembl"/>
        </authorList>
    </citation>
    <scope>IDENTIFICATION</scope>
</reference>
<proteinExistence type="predicted"/>
<evidence type="ECO:0000256" key="1">
    <source>
        <dbReference type="SAM" id="MobiDB-lite"/>
    </source>
</evidence>
<protein>
    <submittedName>
        <fullName evidence="2">Uncharacterized protein</fullName>
    </submittedName>
</protein>
<evidence type="ECO:0000313" key="2">
    <source>
        <dbReference type="Ensembl" id="ENSSFOP00015031500.1"/>
    </source>
</evidence>